<accession>A0A8X6Y6B6</accession>
<evidence type="ECO:0000313" key="2">
    <source>
        <dbReference type="EMBL" id="GFY66895.1"/>
    </source>
</evidence>
<feature type="chain" id="PRO_5036454525" evidence="1">
    <location>
        <begin position="27"/>
        <end position="713"/>
    </location>
</feature>
<organism evidence="2 3">
    <name type="scientific">Trichonephila inaurata madagascariensis</name>
    <dbReference type="NCBI Taxonomy" id="2747483"/>
    <lineage>
        <taxon>Eukaryota</taxon>
        <taxon>Metazoa</taxon>
        <taxon>Ecdysozoa</taxon>
        <taxon>Arthropoda</taxon>
        <taxon>Chelicerata</taxon>
        <taxon>Arachnida</taxon>
        <taxon>Araneae</taxon>
        <taxon>Araneomorphae</taxon>
        <taxon>Entelegynae</taxon>
        <taxon>Araneoidea</taxon>
        <taxon>Nephilidae</taxon>
        <taxon>Trichonephila</taxon>
        <taxon>Trichonephila inaurata</taxon>
    </lineage>
</organism>
<keyword evidence="3" id="KW-1185">Reference proteome</keyword>
<dbReference type="Proteomes" id="UP000886998">
    <property type="component" value="Unassembled WGS sequence"/>
</dbReference>
<sequence length="713" mass="82558">MSWWICVLILTFYYLFFCFHFNPVITKPPGPEPIANNFEYKVKFDNGYIEFKTSNNGFWEFPLEEDFYFDNGKIQLKDDCFYKLPGSKIEAKGKTLYDYVQNDKLVPGQGGSFNIFVNSIIQNGYVFYFKCGKNKIESLHACPPGQIFQDSECVPVHPCTNKKDGENYEDPFNRQFYFKCPEGIRVECPPNTYFIHDSCRTESIFYDRCRLDSKFRFNINSTLFIACVNGEPVLHQCPPDTILVGDECKSIQCLNKPNGTKVPFPKETLGLFSFSTGYFICEKGNIRERVQCPNEWDWYESKGDNLTFLPQVFGNDKCDIPEICENVLMNDTDAIVPVHEFTKHVRNWKNSLLFDSSLGYRCLGNKKQKVQVPDGYHISDYKIKPACHQPGQRVVLSSNIDRYYDCDQQTVLNCPKDTFFDGTECINRIPGAHRFKNVDIFKFNNLEFNWIIPWNYSKFQSIESTCTSPESFYINGYNICSHPECKMFPFLKQLKASIRLSDTAKCEFNDGKIKKLKTLPKGHLNFWSQRYKPYPSTHCTPKSRVQSGHFVLDSVLYATCDHKQPFVFCPSALTDKIEKFSNVYACVPKDEVFESVLEANTTKLFLENHLERVIPITPGTLIKINGKLQNYDPNGIKIDNNPVEIWSNKNIRLIFKTLVNHPPNTYFSNKTLKTFKPNRYFVMRYAGGSTVNPLEFKSYDVESSVKEFISDAY</sequence>
<evidence type="ECO:0000313" key="3">
    <source>
        <dbReference type="Proteomes" id="UP000886998"/>
    </source>
</evidence>
<reference evidence="2" key="1">
    <citation type="submission" date="2020-08" db="EMBL/GenBank/DDBJ databases">
        <title>Multicomponent nature underlies the extraordinary mechanical properties of spider dragline silk.</title>
        <authorList>
            <person name="Kono N."/>
            <person name="Nakamura H."/>
            <person name="Mori M."/>
            <person name="Yoshida Y."/>
            <person name="Ohtoshi R."/>
            <person name="Malay A.D."/>
            <person name="Moran D.A.P."/>
            <person name="Tomita M."/>
            <person name="Numata K."/>
            <person name="Arakawa K."/>
        </authorList>
    </citation>
    <scope>NUCLEOTIDE SEQUENCE</scope>
</reference>
<gene>
    <name evidence="2" type="primary">AVEN_149172_1</name>
    <name evidence="2" type="ORF">TNIN_179251</name>
</gene>
<name>A0A8X6Y6B6_9ARAC</name>
<comment type="caution">
    <text evidence="2">The sequence shown here is derived from an EMBL/GenBank/DDBJ whole genome shotgun (WGS) entry which is preliminary data.</text>
</comment>
<dbReference type="EMBL" id="BMAV01016285">
    <property type="protein sequence ID" value="GFY66895.1"/>
    <property type="molecule type" value="Genomic_DNA"/>
</dbReference>
<proteinExistence type="predicted"/>
<dbReference type="OrthoDB" id="6412242at2759"/>
<protein>
    <submittedName>
        <fullName evidence="2">Uncharacterized protein</fullName>
    </submittedName>
</protein>
<keyword evidence="1" id="KW-0732">Signal</keyword>
<dbReference type="AlphaFoldDB" id="A0A8X6Y6B6"/>
<evidence type="ECO:0000256" key="1">
    <source>
        <dbReference type="SAM" id="SignalP"/>
    </source>
</evidence>
<feature type="signal peptide" evidence="1">
    <location>
        <begin position="1"/>
        <end position="26"/>
    </location>
</feature>